<dbReference type="Pfam" id="PF04954">
    <property type="entry name" value="SIP"/>
    <property type="match status" value="1"/>
</dbReference>
<dbReference type="PANTHER" id="PTHR30157">
    <property type="entry name" value="FERRIC REDUCTASE, NADPH-DEPENDENT"/>
    <property type="match status" value="1"/>
</dbReference>
<dbReference type="Pfam" id="PF08021">
    <property type="entry name" value="FAD_binding_9"/>
    <property type="match status" value="1"/>
</dbReference>
<proteinExistence type="predicted"/>
<dbReference type="PANTHER" id="PTHR30157:SF0">
    <property type="entry name" value="NADPH-DEPENDENT FERRIC-CHELATE REDUCTASE"/>
    <property type="match status" value="1"/>
</dbReference>
<dbReference type="EMBL" id="DYXC01000160">
    <property type="protein sequence ID" value="HJF15849.1"/>
    <property type="molecule type" value="Genomic_DNA"/>
</dbReference>
<feature type="region of interest" description="Disordered" evidence="1">
    <location>
        <begin position="1"/>
        <end position="20"/>
    </location>
</feature>
<evidence type="ECO:0000313" key="3">
    <source>
        <dbReference type="EMBL" id="HJF15849.1"/>
    </source>
</evidence>
<protein>
    <submittedName>
        <fullName evidence="3">Siderophore-interacting protein</fullName>
    </submittedName>
</protein>
<reference evidence="3" key="2">
    <citation type="submission" date="2021-09" db="EMBL/GenBank/DDBJ databases">
        <authorList>
            <person name="Gilroy R."/>
        </authorList>
    </citation>
    <scope>NUCLEOTIDE SEQUENCE</scope>
    <source>
        <strain evidence="3">ChiHjej13B12-14962</strain>
    </source>
</reference>
<dbReference type="Proteomes" id="UP000703315">
    <property type="component" value="Unassembled WGS sequence"/>
</dbReference>
<sequence length="291" mass="32334">MTQQSARAASTRPRRPRPSPMVMEVVAVEDLSPTFKRITFGGKDFDLFQNSEAVDKYVKLLLPQNPESGLVPPFNLDELRKTLPKDELPLRRTYTVHSVNPETKTLKMDFVIHGAEGLAGPWAEQAQVGDLLQFSGPGGKYQPDPTADWHLLAGDEAAIPAIGAALEAMPDDAVGHALIEVATADDEWDLTAPEGIEITWLHRGGPFTPESTVLEQAVKDVPWREGRVQAFIHGEREIMKTLRVYLNEERGVERADMSLSAYWAYGRAEDTFQAEKKLPIGQIYPEAGLQY</sequence>
<feature type="compositionally biased region" description="Low complexity" evidence="1">
    <location>
        <begin position="1"/>
        <end position="11"/>
    </location>
</feature>
<dbReference type="InterPro" id="IPR039374">
    <property type="entry name" value="SIP_fam"/>
</dbReference>
<dbReference type="InterPro" id="IPR017927">
    <property type="entry name" value="FAD-bd_FR_type"/>
</dbReference>
<dbReference type="PROSITE" id="PS51384">
    <property type="entry name" value="FAD_FR"/>
    <property type="match status" value="1"/>
</dbReference>
<dbReference type="GO" id="GO:0016491">
    <property type="term" value="F:oxidoreductase activity"/>
    <property type="evidence" value="ECO:0007669"/>
    <property type="project" value="InterPro"/>
</dbReference>
<dbReference type="RefSeq" id="WP_303908714.1">
    <property type="nucleotide sequence ID" value="NZ_DYXC01000160.1"/>
</dbReference>
<dbReference type="InterPro" id="IPR017938">
    <property type="entry name" value="Riboflavin_synthase-like_b-brl"/>
</dbReference>
<dbReference type="Gene3D" id="3.40.50.80">
    <property type="entry name" value="Nucleotide-binding domain of ferredoxin-NADP reductase (FNR) module"/>
    <property type="match status" value="1"/>
</dbReference>
<dbReference type="AlphaFoldDB" id="A0A921KA68"/>
<evidence type="ECO:0000256" key="1">
    <source>
        <dbReference type="SAM" id="MobiDB-lite"/>
    </source>
</evidence>
<organism evidence="3 4">
    <name type="scientific">Enteractinococcus helveticum</name>
    <dbReference type="NCBI Taxonomy" id="1837282"/>
    <lineage>
        <taxon>Bacteria</taxon>
        <taxon>Bacillati</taxon>
        <taxon>Actinomycetota</taxon>
        <taxon>Actinomycetes</taxon>
        <taxon>Micrococcales</taxon>
        <taxon>Micrococcaceae</taxon>
    </lineage>
</organism>
<evidence type="ECO:0000313" key="4">
    <source>
        <dbReference type="Proteomes" id="UP000703315"/>
    </source>
</evidence>
<name>A0A921KA68_9MICC</name>
<dbReference type="CDD" id="cd06193">
    <property type="entry name" value="siderophore_interacting"/>
    <property type="match status" value="1"/>
</dbReference>
<evidence type="ECO:0000259" key="2">
    <source>
        <dbReference type="PROSITE" id="PS51384"/>
    </source>
</evidence>
<gene>
    <name evidence="3" type="ORF">K8V32_13850</name>
</gene>
<comment type="caution">
    <text evidence="3">The sequence shown here is derived from an EMBL/GenBank/DDBJ whole genome shotgun (WGS) entry which is preliminary data.</text>
</comment>
<accession>A0A921KA68</accession>
<dbReference type="SUPFAM" id="SSF63380">
    <property type="entry name" value="Riboflavin synthase domain-like"/>
    <property type="match status" value="1"/>
</dbReference>
<dbReference type="InterPro" id="IPR007037">
    <property type="entry name" value="SIP_rossman_dom"/>
</dbReference>
<dbReference type="InterPro" id="IPR013113">
    <property type="entry name" value="SIP_FAD-bd"/>
</dbReference>
<dbReference type="Gene3D" id="2.40.30.10">
    <property type="entry name" value="Translation factors"/>
    <property type="match status" value="1"/>
</dbReference>
<dbReference type="InterPro" id="IPR039261">
    <property type="entry name" value="FNR_nucleotide-bd"/>
</dbReference>
<reference evidence="3" key="1">
    <citation type="journal article" date="2021" name="PeerJ">
        <title>Extensive microbial diversity within the chicken gut microbiome revealed by metagenomics and culture.</title>
        <authorList>
            <person name="Gilroy R."/>
            <person name="Ravi A."/>
            <person name="Getino M."/>
            <person name="Pursley I."/>
            <person name="Horton D.L."/>
            <person name="Alikhan N.F."/>
            <person name="Baker D."/>
            <person name="Gharbi K."/>
            <person name="Hall N."/>
            <person name="Watson M."/>
            <person name="Adriaenssens E.M."/>
            <person name="Foster-Nyarko E."/>
            <person name="Jarju S."/>
            <person name="Secka A."/>
            <person name="Antonio M."/>
            <person name="Oren A."/>
            <person name="Chaudhuri R.R."/>
            <person name="La Ragione R."/>
            <person name="Hildebrand F."/>
            <person name="Pallen M.J."/>
        </authorList>
    </citation>
    <scope>NUCLEOTIDE SEQUENCE</scope>
    <source>
        <strain evidence="3">ChiHjej13B12-14962</strain>
    </source>
</reference>
<feature type="domain" description="FAD-binding FR-type" evidence="2">
    <location>
        <begin position="18"/>
        <end position="144"/>
    </location>
</feature>